<sequence length="194" mass="21796">MDISHYVQSFAWERLKDTIKSGIKEATDNLAKEAGNTVFFGFILETQLDGGTVYFSYGRCADGLKLLGLPADSAVFAEGGFFVEDSPVWSPGDWRYASIDEQFYPKFEQAWQAIAADIVQINYTELYKIYQNPQAAAEFDAVCLQQMTRAVVEASKEGAFDAIYKTADFKVLCLEHDERLEEAWGRITQSSSFS</sequence>
<dbReference type="KEGG" id="mpsy:CEK71_15930"/>
<dbReference type="Proteomes" id="UP000197019">
    <property type="component" value="Chromosome"/>
</dbReference>
<organism evidence="1 2">
    <name type="scientific">Methylovulum psychrotolerans</name>
    <dbReference type="NCBI Taxonomy" id="1704499"/>
    <lineage>
        <taxon>Bacteria</taxon>
        <taxon>Pseudomonadati</taxon>
        <taxon>Pseudomonadota</taxon>
        <taxon>Gammaproteobacteria</taxon>
        <taxon>Methylococcales</taxon>
        <taxon>Methylococcaceae</taxon>
        <taxon>Methylovulum</taxon>
    </lineage>
</organism>
<evidence type="ECO:0000313" key="1">
    <source>
        <dbReference type="EMBL" id="ASF47430.1"/>
    </source>
</evidence>
<dbReference type="EMBL" id="CP022129">
    <property type="protein sequence ID" value="ASF47430.1"/>
    <property type="molecule type" value="Genomic_DNA"/>
</dbReference>
<protein>
    <recommendedName>
        <fullName evidence="3">DUF4303 domain-containing protein</fullName>
    </recommendedName>
</protein>
<dbReference type="AlphaFoldDB" id="A0A1Z4C1Q5"/>
<reference evidence="1 2" key="1">
    <citation type="submission" date="2017-06" db="EMBL/GenBank/DDBJ databases">
        <title>Genome Sequencing of the methanotroph Methylovulum psychrotolerants str. HV10-M2 isolated from a high-altitude environment.</title>
        <authorList>
            <person name="Mateos-Rivera A."/>
        </authorList>
    </citation>
    <scope>NUCLEOTIDE SEQUENCE [LARGE SCALE GENOMIC DNA]</scope>
    <source>
        <strain evidence="1 2">HV10_M2</strain>
    </source>
</reference>
<dbReference type="Pfam" id="PF14136">
    <property type="entry name" value="DUF4303"/>
    <property type="match status" value="1"/>
</dbReference>
<dbReference type="RefSeq" id="WP_088620302.1">
    <property type="nucleotide sequence ID" value="NZ_CP022129.1"/>
</dbReference>
<dbReference type="OrthoDB" id="5867542at2"/>
<gene>
    <name evidence="1" type="ORF">CEK71_15930</name>
</gene>
<proteinExistence type="predicted"/>
<dbReference type="InterPro" id="IPR025409">
    <property type="entry name" value="DUF4303"/>
</dbReference>
<accession>A0A1Z4C1Q5</accession>
<evidence type="ECO:0008006" key="3">
    <source>
        <dbReference type="Google" id="ProtNLM"/>
    </source>
</evidence>
<name>A0A1Z4C1Q5_9GAMM</name>
<keyword evidence="2" id="KW-1185">Reference proteome</keyword>
<evidence type="ECO:0000313" key="2">
    <source>
        <dbReference type="Proteomes" id="UP000197019"/>
    </source>
</evidence>